<dbReference type="RefSeq" id="WP_191075896.1">
    <property type="nucleotide sequence ID" value="NZ_JACTAG010000002.1"/>
</dbReference>
<dbReference type="EMBL" id="JACTAG010000002">
    <property type="protein sequence ID" value="MBD3664886.1"/>
    <property type="molecule type" value="Genomic_DNA"/>
</dbReference>
<organism evidence="1 2">
    <name type="scientific">Sulfitobacter aestuariivivens</name>
    <dbReference type="NCBI Taxonomy" id="2766981"/>
    <lineage>
        <taxon>Bacteria</taxon>
        <taxon>Pseudomonadati</taxon>
        <taxon>Pseudomonadota</taxon>
        <taxon>Alphaproteobacteria</taxon>
        <taxon>Rhodobacterales</taxon>
        <taxon>Roseobacteraceae</taxon>
        <taxon>Sulfitobacter</taxon>
    </lineage>
</organism>
<dbReference type="AlphaFoldDB" id="A0A927HFF4"/>
<evidence type="ECO:0000313" key="2">
    <source>
        <dbReference type="Proteomes" id="UP000635142"/>
    </source>
</evidence>
<dbReference type="GO" id="GO:0016853">
    <property type="term" value="F:isomerase activity"/>
    <property type="evidence" value="ECO:0007669"/>
    <property type="project" value="UniProtKB-KW"/>
</dbReference>
<protein>
    <submittedName>
        <fullName evidence="1">Isopropylmalate isomerase</fullName>
    </submittedName>
</protein>
<comment type="caution">
    <text evidence="1">The sequence shown here is derived from an EMBL/GenBank/DDBJ whole genome shotgun (WGS) entry which is preliminary data.</text>
</comment>
<proteinExistence type="predicted"/>
<reference evidence="1" key="1">
    <citation type="submission" date="2020-08" db="EMBL/GenBank/DDBJ databases">
        <title>Sulfitobacter aestuariivivens sp. nov., isolated from a tidal flat.</title>
        <authorList>
            <person name="Park S."/>
            <person name="Yoon J.-H."/>
        </authorList>
    </citation>
    <scope>NUCLEOTIDE SEQUENCE</scope>
    <source>
        <strain evidence="1">TSTF-M16</strain>
    </source>
</reference>
<evidence type="ECO:0000313" key="1">
    <source>
        <dbReference type="EMBL" id="MBD3664886.1"/>
    </source>
</evidence>
<sequence>MIATRFRARALTMKYVFNQTDRARLRERFYGARRAVRACL</sequence>
<name>A0A927HFF4_9RHOB</name>
<gene>
    <name evidence="1" type="ORF">H9Q16_13205</name>
</gene>
<keyword evidence="1" id="KW-0413">Isomerase</keyword>
<dbReference type="Proteomes" id="UP000635142">
    <property type="component" value="Unassembled WGS sequence"/>
</dbReference>
<keyword evidence="2" id="KW-1185">Reference proteome</keyword>
<accession>A0A927HFF4</accession>